<gene>
    <name evidence="1" type="ORF">MTY_0453</name>
</gene>
<reference evidence="1" key="1">
    <citation type="journal article" date="2014" name="Gene">
        <title>Genome-guided analysis of transformation efficiency and carbon dioxide assimilation by Moorella thermoacetica Y72.</title>
        <authorList>
            <person name="Tsukahara K."/>
            <person name="Kita A."/>
            <person name="Nakashimada Y."/>
            <person name="Hoshino T."/>
            <person name="Murakami K."/>
        </authorList>
    </citation>
    <scope>NUCLEOTIDE SEQUENCE [LARGE SCALE GENOMIC DNA]</scope>
    <source>
        <strain evidence="1">Y72</strain>
    </source>
</reference>
<dbReference type="EMBL" id="DF238840">
    <property type="protein sequence ID" value="GAF25124.1"/>
    <property type="molecule type" value="Genomic_DNA"/>
</dbReference>
<name>A0A0S6UA43_NEOTH</name>
<organism evidence="1">
    <name type="scientific">Moorella thermoacetica Y72</name>
    <dbReference type="NCBI Taxonomy" id="1325331"/>
    <lineage>
        <taxon>Bacteria</taxon>
        <taxon>Bacillati</taxon>
        <taxon>Bacillota</taxon>
        <taxon>Clostridia</taxon>
        <taxon>Neomoorellales</taxon>
        <taxon>Neomoorellaceae</taxon>
        <taxon>Neomoorella</taxon>
    </lineage>
</organism>
<dbReference type="AlphaFoldDB" id="A0A0S6UA43"/>
<protein>
    <submittedName>
        <fullName evidence="1">InsH-like transposase</fullName>
    </submittedName>
</protein>
<dbReference type="Proteomes" id="UP000063718">
    <property type="component" value="Unassembled WGS sequence"/>
</dbReference>
<proteinExistence type="predicted"/>
<sequence>MKIQQKKALLQFNQSALLAVETRKELANVECWH</sequence>
<evidence type="ECO:0000313" key="1">
    <source>
        <dbReference type="EMBL" id="GAF25124.1"/>
    </source>
</evidence>
<accession>A0A0S6UA43</accession>